<accession>A0ACC3DAR5</accession>
<comment type="caution">
    <text evidence="1">The sequence shown here is derived from an EMBL/GenBank/DDBJ whole genome shotgun (WGS) entry which is preliminary data.</text>
</comment>
<dbReference type="EMBL" id="JAWDJW010006544">
    <property type="protein sequence ID" value="KAK3064332.1"/>
    <property type="molecule type" value="Genomic_DNA"/>
</dbReference>
<protein>
    <submittedName>
        <fullName evidence="1">Uncharacterized protein</fullName>
    </submittedName>
</protein>
<name>A0ACC3DAR5_9PEZI</name>
<gene>
    <name evidence="1" type="ORF">LTS18_008174</name>
</gene>
<evidence type="ECO:0000313" key="1">
    <source>
        <dbReference type="EMBL" id="KAK3064332.1"/>
    </source>
</evidence>
<organism evidence="1 2">
    <name type="scientific">Coniosporium uncinatum</name>
    <dbReference type="NCBI Taxonomy" id="93489"/>
    <lineage>
        <taxon>Eukaryota</taxon>
        <taxon>Fungi</taxon>
        <taxon>Dikarya</taxon>
        <taxon>Ascomycota</taxon>
        <taxon>Pezizomycotina</taxon>
        <taxon>Dothideomycetes</taxon>
        <taxon>Dothideomycetes incertae sedis</taxon>
        <taxon>Coniosporium</taxon>
    </lineage>
</organism>
<proteinExistence type="predicted"/>
<dbReference type="Proteomes" id="UP001186974">
    <property type="component" value="Unassembled WGS sequence"/>
</dbReference>
<evidence type="ECO:0000313" key="2">
    <source>
        <dbReference type="Proteomes" id="UP001186974"/>
    </source>
</evidence>
<keyword evidence="2" id="KW-1185">Reference proteome</keyword>
<reference evidence="1" key="1">
    <citation type="submission" date="2024-09" db="EMBL/GenBank/DDBJ databases">
        <title>Black Yeasts Isolated from many extreme environments.</title>
        <authorList>
            <person name="Coleine C."/>
            <person name="Stajich J.E."/>
            <person name="Selbmann L."/>
        </authorList>
    </citation>
    <scope>NUCLEOTIDE SEQUENCE</scope>
    <source>
        <strain evidence="1">CCFEE 5737</strain>
    </source>
</reference>
<sequence>MPTDYPTPLPAQPTSPLSPEAKLAYHLNGHTGQLMKGRQAEFPQSGLSSPYHAFYEPQSEGSSAAQASAQYSQGQDPRSANSSSFATPTTEYGIHRSSARSSSLPEYIQRPNYPPQPGQAPNARDPSIAAATSPTYPPHHQQYSPYQPQHDMGQHYAGHSGVYGRPEWVGWQYPGHPHMAPYGHPPGTSGPPAPAMVSPVQRPPTWQGGHPLSTVYPFVPIPGAQQHKRPRRRFGEIERMYKCGWNGCEKAYGTLNHLNAHVTMQSHGSKRTPEEFKRIRKKWKAKKKEEEAARKADDERARQGQGDPRATGDNGENNPYGMRTPLGAPANHQLPPIGYAPAGTQPPAQCGSQSPALDGMAQYGDGSSFPQSPYRQNNPMYQQRQ</sequence>